<dbReference type="GO" id="GO:0006629">
    <property type="term" value="P:lipid metabolic process"/>
    <property type="evidence" value="ECO:0007669"/>
    <property type="project" value="InterPro"/>
</dbReference>
<protein>
    <recommendedName>
        <fullName evidence="5">Right handed beta helix domain-containing protein</fullName>
    </recommendedName>
</protein>
<dbReference type="EMBL" id="MFKN01000044">
    <property type="protein sequence ID" value="OGG39669.1"/>
    <property type="molecule type" value="Genomic_DNA"/>
</dbReference>
<dbReference type="GO" id="GO:0008374">
    <property type="term" value="F:O-acyltransferase activity"/>
    <property type="evidence" value="ECO:0007669"/>
    <property type="project" value="InterPro"/>
</dbReference>
<evidence type="ECO:0008006" key="5">
    <source>
        <dbReference type="Google" id="ProtNLM"/>
    </source>
</evidence>
<dbReference type="InterPro" id="IPR003386">
    <property type="entry name" value="LACT/PDAT_acylTrfase"/>
</dbReference>
<organism evidence="3 4">
    <name type="scientific">Candidatus Kaiserbacteria bacterium GWA2_50_9</name>
    <dbReference type="NCBI Taxonomy" id="1798474"/>
    <lineage>
        <taxon>Bacteria</taxon>
        <taxon>Candidatus Kaiseribacteriota</taxon>
    </lineage>
</organism>
<dbReference type="PANTHER" id="PTHR11440">
    <property type="entry name" value="LECITHIN-CHOLESTEROL ACYLTRANSFERASE-RELATED"/>
    <property type="match status" value="1"/>
</dbReference>
<feature type="signal peptide" evidence="2">
    <location>
        <begin position="1"/>
        <end position="25"/>
    </location>
</feature>
<name>A0A1F6BRU2_9BACT</name>
<feature type="region of interest" description="Disordered" evidence="1">
    <location>
        <begin position="235"/>
        <end position="258"/>
    </location>
</feature>
<feature type="chain" id="PRO_5009523137" description="Right handed beta helix domain-containing protein" evidence="2">
    <location>
        <begin position="26"/>
        <end position="988"/>
    </location>
</feature>
<dbReference type="SUPFAM" id="SSF51126">
    <property type="entry name" value="Pectin lyase-like"/>
    <property type="match status" value="1"/>
</dbReference>
<evidence type="ECO:0000313" key="4">
    <source>
        <dbReference type="Proteomes" id="UP000179014"/>
    </source>
</evidence>
<accession>A0A1F6BRU2</accession>
<dbReference type="STRING" id="1798474.A2118_03215"/>
<evidence type="ECO:0000313" key="3">
    <source>
        <dbReference type="EMBL" id="OGG39669.1"/>
    </source>
</evidence>
<dbReference type="InterPro" id="IPR029058">
    <property type="entry name" value="AB_hydrolase_fold"/>
</dbReference>
<dbReference type="SUPFAM" id="SSF53474">
    <property type="entry name" value="alpha/beta-Hydrolases"/>
    <property type="match status" value="1"/>
</dbReference>
<gene>
    <name evidence="3" type="ORF">A2118_03215</name>
</gene>
<dbReference type="InterPro" id="IPR011050">
    <property type="entry name" value="Pectin_lyase_fold/virulence"/>
</dbReference>
<dbReference type="AlphaFoldDB" id="A0A1F6BRU2"/>
<sequence>MRARRTTLFFIGIVLAWGAPSSALAVTYVTSNIVSDTEWALVGSPYIVDFADGPFPLPLFTVHEGVTLTIDPGVVVKFAALNGMTVNGTLRALGTADNKIIFTSIKDDEAGGDTNGDGSVTMPADEQWMHIEFNAGSTGSFDYAVVRYGGGLPIPFGVMTGIKNYGGTVTINHTTLEHNGYDGLGQHGGHTTVTNSIISNHEVGINMSGGELEVSNSSITGNDIGIVNDSDDGSADARNNWWGDASGPHNDDTNAAGAGDAINGDVLYSPWLSSDPFAPDPCAEPGACASNVLFLPGIEGSRLYEGVGCGKSAEEKLWEPLGESILKILRGAGDDKVKDLFLDSSGKSVCSDIYAKTNDIIDTVKGSDIYKSFIDEMNGLEADGTINDWKATAYDWRLSLTDLLSNGAERNDKIYYTEATSTPYIEQTLRALAGSSKTGKVTVVAHSNGGLVAKALLNKLGGETATKLVDKIIMVGAPQGGAPESFGALLVGYNAGIYKYGFPIVSNAVAQEFVKNSPMAYHLLPSGDYLESTAGDSTHPVARFAGAAYAKEISSYETTINNNTELEDFLRAQSLNSALIDYAGDQHDELDFWTPPSGVEVSQIAGWGADTVAGIDFYTPPPVSVAAALAPLRAYRPIFTEDGDGVVPIPSALLMATSSSVKRYWVNLFTYNRDSNTDRKHKDIFEIPSLQDFVKNTIENSTSTLPAYISTSQPATITDNKKLTFFLHSPLTLELIDSSGNVTGLADDGSMTQDIPGSTYGEFGEVKYIIAPVGNYSLTMNGQGGGTFSLDMQESLGGVITASSTIANVPTATSTLASLTISGGLETVSALTVDKDGDGTNVFTLTPQLGKTVNYELPTPTAPPVISSGGGGGWGGGVSFIVIATTTVATTTASTSSPQATIQPVATNTTEAVITTQKPIQIKKKQPVAVVIPKKAETNIPQTPLEIGFLTGQTASVYNASQQPLFARIGRAVYNGLYGLWLKLKSFF</sequence>
<evidence type="ECO:0000256" key="1">
    <source>
        <dbReference type="SAM" id="MobiDB-lite"/>
    </source>
</evidence>
<dbReference type="Proteomes" id="UP000179014">
    <property type="component" value="Unassembled WGS sequence"/>
</dbReference>
<dbReference type="Pfam" id="PF02450">
    <property type="entry name" value="LCAT"/>
    <property type="match status" value="1"/>
</dbReference>
<proteinExistence type="predicted"/>
<reference evidence="3 4" key="1">
    <citation type="journal article" date="2016" name="Nat. Commun.">
        <title>Thousands of microbial genomes shed light on interconnected biogeochemical processes in an aquifer system.</title>
        <authorList>
            <person name="Anantharaman K."/>
            <person name="Brown C.T."/>
            <person name="Hug L.A."/>
            <person name="Sharon I."/>
            <person name="Castelle C.J."/>
            <person name="Probst A.J."/>
            <person name="Thomas B.C."/>
            <person name="Singh A."/>
            <person name="Wilkins M.J."/>
            <person name="Karaoz U."/>
            <person name="Brodie E.L."/>
            <person name="Williams K.H."/>
            <person name="Hubbard S.S."/>
            <person name="Banfield J.F."/>
        </authorList>
    </citation>
    <scope>NUCLEOTIDE SEQUENCE [LARGE SCALE GENOMIC DNA]</scope>
</reference>
<keyword evidence="2" id="KW-0732">Signal</keyword>
<comment type="caution">
    <text evidence="3">The sequence shown here is derived from an EMBL/GenBank/DDBJ whole genome shotgun (WGS) entry which is preliminary data.</text>
</comment>
<evidence type="ECO:0000256" key="2">
    <source>
        <dbReference type="SAM" id="SignalP"/>
    </source>
</evidence>
<dbReference type="Gene3D" id="3.40.50.1820">
    <property type="entry name" value="alpha/beta hydrolase"/>
    <property type="match status" value="1"/>
</dbReference>